<evidence type="ECO:0000313" key="11">
    <source>
        <dbReference type="EMBL" id="MDR6891710.1"/>
    </source>
</evidence>
<keyword evidence="3" id="KW-0813">Transport</keyword>
<dbReference type="GO" id="GO:0005886">
    <property type="term" value="C:plasma membrane"/>
    <property type="evidence" value="ECO:0007669"/>
    <property type="project" value="UniProtKB-SubCell"/>
</dbReference>
<keyword evidence="4" id="KW-1003">Cell membrane</keyword>
<keyword evidence="7 9" id="KW-0472">Membrane</keyword>
<feature type="transmembrane region" description="Helical" evidence="9">
    <location>
        <begin position="187"/>
        <end position="210"/>
    </location>
</feature>
<keyword evidence="5 9" id="KW-0812">Transmembrane</keyword>
<evidence type="ECO:0000259" key="10">
    <source>
        <dbReference type="PROSITE" id="PS50850"/>
    </source>
</evidence>
<comment type="caution">
    <text evidence="11">The sequence shown here is derived from an EMBL/GenBank/DDBJ whole genome shotgun (WGS) entry which is preliminary data.</text>
</comment>
<evidence type="ECO:0000256" key="2">
    <source>
        <dbReference type="ARBA" id="ARBA00007520"/>
    </source>
</evidence>
<evidence type="ECO:0000256" key="6">
    <source>
        <dbReference type="ARBA" id="ARBA00022989"/>
    </source>
</evidence>
<evidence type="ECO:0000256" key="5">
    <source>
        <dbReference type="ARBA" id="ARBA00022692"/>
    </source>
</evidence>
<organism evidence="11 12">
    <name type="scientific">Falsarthrobacter nasiphocae</name>
    <dbReference type="NCBI Taxonomy" id="189863"/>
    <lineage>
        <taxon>Bacteria</taxon>
        <taxon>Bacillati</taxon>
        <taxon>Actinomycetota</taxon>
        <taxon>Actinomycetes</taxon>
        <taxon>Micrococcales</taxon>
        <taxon>Micrococcaceae</taxon>
        <taxon>Falsarthrobacter</taxon>
    </lineage>
</organism>
<dbReference type="InterPro" id="IPR036259">
    <property type="entry name" value="MFS_trans_sf"/>
</dbReference>
<dbReference type="Gene3D" id="1.20.1720.10">
    <property type="entry name" value="Multidrug resistance protein D"/>
    <property type="match status" value="1"/>
</dbReference>
<comment type="subcellular location">
    <subcellularLocation>
        <location evidence="1">Cell membrane</location>
        <topology evidence="1">Multi-pass membrane protein</topology>
    </subcellularLocation>
</comment>
<dbReference type="GO" id="GO:0022857">
    <property type="term" value="F:transmembrane transporter activity"/>
    <property type="evidence" value="ECO:0007669"/>
    <property type="project" value="InterPro"/>
</dbReference>
<feature type="transmembrane region" description="Helical" evidence="9">
    <location>
        <begin position="216"/>
        <end position="236"/>
    </location>
</feature>
<evidence type="ECO:0000313" key="12">
    <source>
        <dbReference type="Proteomes" id="UP001247307"/>
    </source>
</evidence>
<feature type="transmembrane region" description="Helical" evidence="9">
    <location>
        <begin position="63"/>
        <end position="86"/>
    </location>
</feature>
<feature type="transmembrane region" description="Helical" evidence="9">
    <location>
        <begin position="532"/>
        <end position="553"/>
    </location>
</feature>
<evidence type="ECO:0000256" key="4">
    <source>
        <dbReference type="ARBA" id="ARBA00022475"/>
    </source>
</evidence>
<evidence type="ECO:0000256" key="3">
    <source>
        <dbReference type="ARBA" id="ARBA00022448"/>
    </source>
</evidence>
<keyword evidence="6 9" id="KW-1133">Transmembrane helix</keyword>
<sequence length="585" mass="60624">MTSQTPRPSARRAIPKAGPTPAAPAPQDPAGSPVPADGPAPASSPAPAGGAAPAMTHPEIVRALIALLSAFFVAMLSSTVVATALPRMMGDLNGDQTAYTWTITATLLANAATTPIFGKLADMYNKKVLVQWSIVVFVAGSVLAGFTHSVALLLVARTIQGVAMGALTAMAMAIMAVMIAPRERGRYSAYMAVTMGLATAGGPLLGGFLVDSAWGWRSTFFVPVPIAIVSLILIQRTLHLPHTPRKQAIDFLGAFLLAAGVTLILVWISFAGKPDYYDWISWQTAAMVGGGVIVLAAFVLVERRAAAPVISLDIISERTTALAIAASICVGVAMFASTSFLGQYFQVARGETPTVSGLLMLPMIAGNMTGSVLSGRLISATGRWRRFLILGTLLLVLAFGLLATIDHATSLWLIGAYLVVLGLGLGMLMQNLVLAVQNNVGSKDVGTASASVAFFRSFGGAVGVAVLGSLLGTRVQDLTKTRVTEHLAEQARAGHPVDPRALEGGGGGSTLDLAAMPDWLSEIVRGAYGDGMAFLFLITGGLAVLAFVAVLFIREKELRRTIDLEPAAEKGATTAPGGLADPAGA</sequence>
<dbReference type="Gene3D" id="1.20.1250.20">
    <property type="entry name" value="MFS general substrate transporter like domains"/>
    <property type="match status" value="1"/>
</dbReference>
<feature type="region of interest" description="Disordered" evidence="8">
    <location>
        <begin position="1"/>
        <end position="52"/>
    </location>
</feature>
<dbReference type="InterPro" id="IPR020846">
    <property type="entry name" value="MFS_dom"/>
</dbReference>
<feature type="transmembrane region" description="Helical" evidence="9">
    <location>
        <begin position="448"/>
        <end position="471"/>
    </location>
</feature>
<evidence type="ECO:0000256" key="1">
    <source>
        <dbReference type="ARBA" id="ARBA00004651"/>
    </source>
</evidence>
<dbReference type="FunFam" id="1.20.1720.10:FF:000004">
    <property type="entry name" value="EmrB/QacA family drug resistance transporter"/>
    <property type="match status" value="1"/>
</dbReference>
<feature type="transmembrane region" description="Helical" evidence="9">
    <location>
        <begin position="129"/>
        <end position="156"/>
    </location>
</feature>
<gene>
    <name evidence="11" type="ORF">J2S35_000650</name>
</gene>
<feature type="transmembrane region" description="Helical" evidence="9">
    <location>
        <begin position="322"/>
        <end position="345"/>
    </location>
</feature>
<feature type="transmembrane region" description="Helical" evidence="9">
    <location>
        <begin position="162"/>
        <end position="180"/>
    </location>
</feature>
<comment type="similarity">
    <text evidence="2">Belongs to the major facilitator superfamily. TCR/Tet family.</text>
</comment>
<name>A0AAE3YGF7_9MICC</name>
<proteinExistence type="inferred from homology"/>
<dbReference type="EMBL" id="JAVDUI010000001">
    <property type="protein sequence ID" value="MDR6891710.1"/>
    <property type="molecule type" value="Genomic_DNA"/>
</dbReference>
<feature type="transmembrane region" description="Helical" evidence="9">
    <location>
        <begin position="387"/>
        <end position="405"/>
    </location>
</feature>
<accession>A0AAE3YGF7</accession>
<dbReference type="PANTHER" id="PTHR23501:SF197">
    <property type="entry name" value="COMD"/>
    <property type="match status" value="1"/>
</dbReference>
<dbReference type="AlphaFoldDB" id="A0AAE3YGF7"/>
<feature type="transmembrane region" description="Helical" evidence="9">
    <location>
        <begin position="280"/>
        <end position="301"/>
    </location>
</feature>
<feature type="transmembrane region" description="Helical" evidence="9">
    <location>
        <begin position="98"/>
        <end position="117"/>
    </location>
</feature>
<evidence type="ECO:0000256" key="8">
    <source>
        <dbReference type="SAM" id="MobiDB-lite"/>
    </source>
</evidence>
<feature type="transmembrane region" description="Helical" evidence="9">
    <location>
        <begin position="411"/>
        <end position="436"/>
    </location>
</feature>
<dbReference type="Proteomes" id="UP001247307">
    <property type="component" value="Unassembled WGS sequence"/>
</dbReference>
<dbReference type="PANTHER" id="PTHR23501">
    <property type="entry name" value="MAJOR FACILITATOR SUPERFAMILY"/>
    <property type="match status" value="1"/>
</dbReference>
<dbReference type="PROSITE" id="PS50850">
    <property type="entry name" value="MFS"/>
    <property type="match status" value="1"/>
</dbReference>
<evidence type="ECO:0000256" key="9">
    <source>
        <dbReference type="SAM" id="Phobius"/>
    </source>
</evidence>
<dbReference type="Pfam" id="PF07690">
    <property type="entry name" value="MFS_1"/>
    <property type="match status" value="1"/>
</dbReference>
<dbReference type="SUPFAM" id="SSF103473">
    <property type="entry name" value="MFS general substrate transporter"/>
    <property type="match status" value="1"/>
</dbReference>
<protein>
    <submittedName>
        <fullName evidence="11">EmrB/QacA subfamily drug resistance transporter</fullName>
    </submittedName>
</protein>
<evidence type="ECO:0000256" key="7">
    <source>
        <dbReference type="ARBA" id="ARBA00023136"/>
    </source>
</evidence>
<feature type="transmembrane region" description="Helical" evidence="9">
    <location>
        <begin position="248"/>
        <end position="268"/>
    </location>
</feature>
<feature type="domain" description="Major facilitator superfamily (MFS) profile" evidence="10">
    <location>
        <begin position="63"/>
        <end position="558"/>
    </location>
</feature>
<keyword evidence="12" id="KW-1185">Reference proteome</keyword>
<reference evidence="11" key="1">
    <citation type="submission" date="2023-07" db="EMBL/GenBank/DDBJ databases">
        <title>Sequencing the genomes of 1000 actinobacteria strains.</title>
        <authorList>
            <person name="Klenk H.-P."/>
        </authorList>
    </citation>
    <scope>NUCLEOTIDE SEQUENCE</scope>
    <source>
        <strain evidence="11">DSM 13988</strain>
    </source>
</reference>
<dbReference type="InterPro" id="IPR011701">
    <property type="entry name" value="MFS"/>
</dbReference>
<feature type="transmembrane region" description="Helical" evidence="9">
    <location>
        <begin position="357"/>
        <end position="375"/>
    </location>
</feature>